<dbReference type="GO" id="GO:0005737">
    <property type="term" value="C:cytoplasm"/>
    <property type="evidence" value="ECO:0007669"/>
    <property type="project" value="UniProtKB-SubCell"/>
</dbReference>
<reference evidence="11 12" key="1">
    <citation type="submission" date="2016-11" db="EMBL/GenBank/DDBJ databases">
        <title>Complete genome sequencing of Virgibacillus halodenitrificans PDB-F2.</title>
        <authorList>
            <person name="Sun Z."/>
            <person name="Zhou Y."/>
            <person name="Li H."/>
        </authorList>
    </citation>
    <scope>NUCLEOTIDE SEQUENCE [LARGE SCALE GENOMIC DNA]</scope>
    <source>
        <strain evidence="11 12">PDB-F2</strain>
    </source>
</reference>
<keyword evidence="6 9" id="KW-0418">Kinase</keyword>
<evidence type="ECO:0000313" key="12">
    <source>
        <dbReference type="Proteomes" id="UP000182945"/>
    </source>
</evidence>
<dbReference type="InterPro" id="IPR043129">
    <property type="entry name" value="ATPase_NBD"/>
</dbReference>
<dbReference type="Proteomes" id="UP000182945">
    <property type="component" value="Chromosome"/>
</dbReference>
<dbReference type="InterPro" id="IPR011245">
    <property type="entry name" value="Butyrate_kin"/>
</dbReference>
<dbReference type="PROSITE" id="PS01075">
    <property type="entry name" value="ACETATE_KINASE_1"/>
    <property type="match status" value="1"/>
</dbReference>
<dbReference type="PANTHER" id="PTHR21060:SF3">
    <property type="entry name" value="BUTYRATE KINASE 2-RELATED"/>
    <property type="match status" value="1"/>
</dbReference>
<sequence>MGCLLSQRRENNLKPQYRILVINPGSTSTKIGVFNNEHCIFEKTLRHNVEELSRFPHVVDQFEFRKQVILEQLDYEGINISKLNSVCGRGGLLRAIEGGTYQVNEAMLHDLRVGYNGEHASNLGGILAYEIASGLNVNAYIVDPVVVDELDDIARFSGVPEIPRKSIFHALNQKAVARRAASDLSSSYEDLHIIVAHMGGGITVGAHKKGKVIDVNNGLHGEGPFSPERAGTVPAGDLVSMCFSGVYYRDEIMGKLVGKGGLVAYLNTNDALEVEKRIESGDEFSLKVYEAMAYQVAKEIGSMSTVLEGNVDVIVLTGGLAYGRTFVEMITKRVGWIADTLTYPGENELNALNEGVLRVLREEEKPKIYTHS</sequence>
<comment type="subcellular location">
    <subcellularLocation>
        <location evidence="1 9">Cytoplasm</location>
    </subcellularLocation>
</comment>
<evidence type="ECO:0000256" key="9">
    <source>
        <dbReference type="HAMAP-Rule" id="MF_00542"/>
    </source>
</evidence>
<dbReference type="PRINTS" id="PR00471">
    <property type="entry name" value="ACETATEKNASE"/>
</dbReference>
<dbReference type="HAMAP" id="MF_00542">
    <property type="entry name" value="Butyrate_kinase"/>
    <property type="match status" value="1"/>
</dbReference>
<keyword evidence="3 9" id="KW-0963">Cytoplasm</keyword>
<evidence type="ECO:0000256" key="3">
    <source>
        <dbReference type="ARBA" id="ARBA00022490"/>
    </source>
</evidence>
<dbReference type="GO" id="GO:0005524">
    <property type="term" value="F:ATP binding"/>
    <property type="evidence" value="ECO:0007669"/>
    <property type="project" value="UniProtKB-KW"/>
</dbReference>
<dbReference type="InterPro" id="IPR023865">
    <property type="entry name" value="Aliphatic_acid_kinase_CS"/>
</dbReference>
<dbReference type="Gene3D" id="3.30.420.40">
    <property type="match status" value="2"/>
</dbReference>
<dbReference type="GO" id="GO:0008776">
    <property type="term" value="F:acetate kinase activity"/>
    <property type="evidence" value="ECO:0007669"/>
    <property type="project" value="TreeGrafter"/>
</dbReference>
<evidence type="ECO:0000256" key="5">
    <source>
        <dbReference type="ARBA" id="ARBA00022741"/>
    </source>
</evidence>
<dbReference type="AlphaFoldDB" id="A0AAC9NKA8"/>
<organism evidence="11 12">
    <name type="scientific">Virgibacillus halodenitrificans</name>
    <name type="common">Bacillus halodenitrificans</name>
    <dbReference type="NCBI Taxonomy" id="1482"/>
    <lineage>
        <taxon>Bacteria</taxon>
        <taxon>Bacillati</taxon>
        <taxon>Bacillota</taxon>
        <taxon>Bacilli</taxon>
        <taxon>Bacillales</taxon>
        <taxon>Bacillaceae</taxon>
        <taxon>Virgibacillus</taxon>
    </lineage>
</organism>
<dbReference type="NCBIfam" id="TIGR02707">
    <property type="entry name" value="butyr_kinase"/>
    <property type="match status" value="1"/>
</dbReference>
<protein>
    <recommendedName>
        <fullName evidence="9">Probable butyrate kinase</fullName>
        <shortName evidence="9">BK</shortName>
        <ecNumber evidence="9">2.7.2.7</ecNumber>
    </recommendedName>
    <alternativeName>
        <fullName evidence="9">Branched-chain carboxylic acid kinase</fullName>
    </alternativeName>
</protein>
<gene>
    <name evidence="9" type="primary">buk</name>
    <name evidence="11" type="ORF">BME96_09300</name>
</gene>
<comment type="similarity">
    <text evidence="2 9 10">Belongs to the acetokinase family.</text>
</comment>
<dbReference type="PANTHER" id="PTHR21060">
    <property type="entry name" value="ACETATE KINASE"/>
    <property type="match status" value="1"/>
</dbReference>
<evidence type="ECO:0000256" key="8">
    <source>
        <dbReference type="ARBA" id="ARBA00048596"/>
    </source>
</evidence>
<dbReference type="EC" id="2.7.2.7" evidence="9"/>
<dbReference type="EMBL" id="CP017962">
    <property type="protein sequence ID" value="APC48352.1"/>
    <property type="molecule type" value="Genomic_DNA"/>
</dbReference>
<dbReference type="NCBIfam" id="NF002834">
    <property type="entry name" value="PRK03011.1-5"/>
    <property type="match status" value="1"/>
</dbReference>
<evidence type="ECO:0000313" key="11">
    <source>
        <dbReference type="EMBL" id="APC48352.1"/>
    </source>
</evidence>
<dbReference type="PIRSF" id="PIRSF036458">
    <property type="entry name" value="Butyrate_kin"/>
    <property type="match status" value="1"/>
</dbReference>
<dbReference type="GO" id="GO:0006083">
    <property type="term" value="P:acetate metabolic process"/>
    <property type="evidence" value="ECO:0007669"/>
    <property type="project" value="TreeGrafter"/>
</dbReference>
<dbReference type="SUPFAM" id="SSF53067">
    <property type="entry name" value="Actin-like ATPase domain"/>
    <property type="match status" value="2"/>
</dbReference>
<dbReference type="KEGG" id="vhl:BME96_09300"/>
<keyword evidence="7 9" id="KW-0067">ATP-binding</keyword>
<evidence type="ECO:0000256" key="2">
    <source>
        <dbReference type="ARBA" id="ARBA00008748"/>
    </source>
</evidence>
<dbReference type="CDD" id="cd24011">
    <property type="entry name" value="ASKHA_NBD_BK"/>
    <property type="match status" value="1"/>
</dbReference>
<accession>A0AAC9NKA8</accession>
<dbReference type="GeneID" id="71514586"/>
<comment type="catalytic activity">
    <reaction evidence="8 9">
        <text>butanoate + ATP = butanoyl phosphate + ADP</text>
        <dbReference type="Rhea" id="RHEA:13585"/>
        <dbReference type="ChEBI" id="CHEBI:17968"/>
        <dbReference type="ChEBI" id="CHEBI:30616"/>
        <dbReference type="ChEBI" id="CHEBI:58079"/>
        <dbReference type="ChEBI" id="CHEBI:456216"/>
        <dbReference type="EC" id="2.7.2.7"/>
    </reaction>
</comment>
<dbReference type="GO" id="GO:0047761">
    <property type="term" value="F:butyrate kinase activity"/>
    <property type="evidence" value="ECO:0007669"/>
    <property type="project" value="UniProtKB-UniRule"/>
</dbReference>
<evidence type="ECO:0000256" key="1">
    <source>
        <dbReference type="ARBA" id="ARBA00004496"/>
    </source>
</evidence>
<dbReference type="RefSeq" id="WP_071648951.1">
    <property type="nucleotide sequence ID" value="NZ_CP017962.1"/>
</dbReference>
<evidence type="ECO:0000256" key="7">
    <source>
        <dbReference type="ARBA" id="ARBA00022840"/>
    </source>
</evidence>
<name>A0AAC9NKA8_VIRHA</name>
<dbReference type="InterPro" id="IPR000890">
    <property type="entry name" value="Aliphatic_acid_kin_short-chain"/>
</dbReference>
<keyword evidence="4 9" id="KW-0808">Transferase</keyword>
<evidence type="ECO:0000256" key="4">
    <source>
        <dbReference type="ARBA" id="ARBA00022679"/>
    </source>
</evidence>
<evidence type="ECO:0000256" key="6">
    <source>
        <dbReference type="ARBA" id="ARBA00022777"/>
    </source>
</evidence>
<proteinExistence type="inferred from homology"/>
<dbReference type="Pfam" id="PF00871">
    <property type="entry name" value="Acetate_kinase"/>
    <property type="match status" value="1"/>
</dbReference>
<dbReference type="PROSITE" id="PS01076">
    <property type="entry name" value="ACETATE_KINASE_2"/>
    <property type="match status" value="1"/>
</dbReference>
<evidence type="ECO:0000256" key="10">
    <source>
        <dbReference type="RuleBase" id="RU003835"/>
    </source>
</evidence>
<keyword evidence="5 9" id="KW-0547">Nucleotide-binding</keyword>